<evidence type="ECO:0000313" key="5">
    <source>
        <dbReference type="RefSeq" id="XP_006811745.1"/>
    </source>
</evidence>
<dbReference type="InterPro" id="IPR010483">
    <property type="entry name" value="Alpha_2_MRAP_C"/>
</dbReference>
<dbReference type="PANTHER" id="PTHR16560:SF2">
    <property type="entry name" value="ALPHA-2-MACROGLOBULIN RECEPTOR-ASSOCIATED PROTEIN"/>
    <property type="match status" value="1"/>
</dbReference>
<dbReference type="Gene3D" id="1.20.81.10">
    <property type="entry name" value="RAP domain"/>
    <property type="match status" value="2"/>
</dbReference>
<feature type="chain" id="PRO_5046607382" evidence="2">
    <location>
        <begin position="19"/>
        <end position="321"/>
    </location>
</feature>
<evidence type="ECO:0000313" key="4">
    <source>
        <dbReference type="Proteomes" id="UP000694865"/>
    </source>
</evidence>
<organism evidence="4 5">
    <name type="scientific">Saccoglossus kowalevskii</name>
    <name type="common">Acorn worm</name>
    <dbReference type="NCBI Taxonomy" id="10224"/>
    <lineage>
        <taxon>Eukaryota</taxon>
        <taxon>Metazoa</taxon>
        <taxon>Hemichordata</taxon>
        <taxon>Enteropneusta</taxon>
        <taxon>Harrimaniidae</taxon>
        <taxon>Saccoglossus</taxon>
    </lineage>
</organism>
<keyword evidence="2" id="KW-0732">Signal</keyword>
<proteinExistence type="predicted"/>
<evidence type="ECO:0000256" key="1">
    <source>
        <dbReference type="SAM" id="Coils"/>
    </source>
</evidence>
<feature type="signal peptide" evidence="2">
    <location>
        <begin position="1"/>
        <end position="18"/>
    </location>
</feature>
<keyword evidence="4" id="KW-1185">Reference proteome</keyword>
<dbReference type="InterPro" id="IPR038003">
    <property type="entry name" value="A2-macroglobuin_RAP"/>
</dbReference>
<sequence>MSFFRVFILACLVGCFYGAPGVDREADRASMVTIHEKQVSMMKDMAKMAGLPQDKMEELTKELTQHKQKLDMLQKNDRDLNDVEERKIEIKLRRDLHDIATKYKLIDEKAPAPAVPIGEGMFKDNRLNKIWNRASKSGQFSDLELDSLKYELTEHEERIDEYRETLEQFATEHPPSAEQTDDDSSVILRKIDMKLQYDSLNNELKRLEMRAIPHNEKSGFIEPRVHQMWVEAIRSNFTDEELQSLREELVHFEGKIQQHVDLRDQAHIAAMKYHADKSVGEKVDPKAHEELKDEADNLGYYIKDFVGDMRSRFSSRRHTEL</sequence>
<dbReference type="Proteomes" id="UP000694865">
    <property type="component" value="Unplaced"/>
</dbReference>
<reference evidence="5" key="1">
    <citation type="submission" date="2025-08" db="UniProtKB">
        <authorList>
            <consortium name="RefSeq"/>
        </authorList>
    </citation>
    <scope>IDENTIFICATION</scope>
    <source>
        <tissue evidence="5">Testes</tissue>
    </source>
</reference>
<dbReference type="GeneID" id="102800792"/>
<dbReference type="RefSeq" id="XP_006811745.1">
    <property type="nucleotide sequence ID" value="XM_006811682.1"/>
</dbReference>
<keyword evidence="1" id="KW-0175">Coiled coil</keyword>
<feature type="domain" description="Alpha-2-macroglobulin RAP C-terminal" evidence="3">
    <location>
        <begin position="121"/>
        <end position="321"/>
    </location>
</feature>
<gene>
    <name evidence="5" type="primary">LOC102800792</name>
</gene>
<dbReference type="InterPro" id="IPR036744">
    <property type="entry name" value="RAP_sf"/>
</dbReference>
<feature type="coiled-coil region" evidence="1">
    <location>
        <begin position="145"/>
        <end position="210"/>
    </location>
</feature>
<dbReference type="SUPFAM" id="SSF47045">
    <property type="entry name" value="RAP domain-like"/>
    <property type="match status" value="2"/>
</dbReference>
<evidence type="ECO:0000259" key="3">
    <source>
        <dbReference type="Pfam" id="PF06401"/>
    </source>
</evidence>
<evidence type="ECO:0000256" key="2">
    <source>
        <dbReference type="SAM" id="SignalP"/>
    </source>
</evidence>
<dbReference type="Pfam" id="PF06401">
    <property type="entry name" value="Alpha-2-MRAP_C"/>
    <property type="match status" value="1"/>
</dbReference>
<protein>
    <submittedName>
        <fullName evidence="5">Alpha-2-macroglobulin receptor-associated protein-like</fullName>
    </submittedName>
</protein>
<dbReference type="PANTHER" id="PTHR16560">
    <property type="entry name" value="ALPHA-2-MACROGLOBULIN RECEPTOR-ASSOCIATED PROTEIN"/>
    <property type="match status" value="1"/>
</dbReference>
<accession>A0ABM0LVF4</accession>
<name>A0ABM0LVF4_SACKO</name>